<gene>
    <name evidence="1" type="ORF">SOCE26_067300</name>
</gene>
<reference evidence="1 2" key="1">
    <citation type="submission" date="2015-09" db="EMBL/GenBank/DDBJ databases">
        <title>Sorangium comparison.</title>
        <authorList>
            <person name="Zaburannyi N."/>
            <person name="Bunk B."/>
            <person name="Overmann J."/>
            <person name="Mueller R."/>
        </authorList>
    </citation>
    <scope>NUCLEOTIDE SEQUENCE [LARGE SCALE GENOMIC DNA]</scope>
    <source>
        <strain evidence="1 2">So ce26</strain>
    </source>
</reference>
<sequence>MLPPMHVDASAAIARLLDPVGRCLTPEVARALVSLRADAETQARIEELADKCTEGTLSPDERDEYSAYVAAIDFLTVLQSKARAVLASAAGA</sequence>
<name>A0A2L0F199_SORCE</name>
<proteinExistence type="predicted"/>
<accession>A0A2L0F199</accession>
<organism evidence="1 2">
    <name type="scientific">Sorangium cellulosum</name>
    <name type="common">Polyangium cellulosum</name>
    <dbReference type="NCBI Taxonomy" id="56"/>
    <lineage>
        <taxon>Bacteria</taxon>
        <taxon>Pseudomonadati</taxon>
        <taxon>Myxococcota</taxon>
        <taxon>Polyangia</taxon>
        <taxon>Polyangiales</taxon>
        <taxon>Polyangiaceae</taxon>
        <taxon>Sorangium</taxon>
    </lineage>
</organism>
<dbReference type="EMBL" id="CP012673">
    <property type="protein sequence ID" value="AUX45249.1"/>
    <property type="molecule type" value="Genomic_DNA"/>
</dbReference>
<dbReference type="AlphaFoldDB" id="A0A2L0F199"/>
<protein>
    <submittedName>
        <fullName evidence="1">Uncharacterized protein</fullName>
    </submittedName>
</protein>
<dbReference type="RefSeq" id="WP_104983654.1">
    <property type="nucleotide sequence ID" value="NZ_CP012673.1"/>
</dbReference>
<evidence type="ECO:0000313" key="2">
    <source>
        <dbReference type="Proteomes" id="UP000238348"/>
    </source>
</evidence>
<dbReference type="OrthoDB" id="287321at2"/>
<dbReference type="Proteomes" id="UP000238348">
    <property type="component" value="Chromosome"/>
</dbReference>
<evidence type="ECO:0000313" key="1">
    <source>
        <dbReference type="EMBL" id="AUX45249.1"/>
    </source>
</evidence>